<dbReference type="KEGG" id="ccro:CMC5_009510"/>
<dbReference type="InterPro" id="IPR029052">
    <property type="entry name" value="Metallo-depent_PP-like"/>
</dbReference>
<dbReference type="PANTHER" id="PTHR42988">
    <property type="entry name" value="PHOSPHOHYDROLASE"/>
    <property type="match status" value="1"/>
</dbReference>
<dbReference type="InterPro" id="IPR004843">
    <property type="entry name" value="Calcineurin-like_PHP"/>
</dbReference>
<keyword evidence="1" id="KW-0479">Metal-binding</keyword>
<dbReference type="OrthoDB" id="9811542at2"/>
<accession>A0A0K1E7J0</accession>
<dbReference type="EMBL" id="CP012159">
    <property type="protein sequence ID" value="AKT36830.1"/>
    <property type="molecule type" value="Genomic_DNA"/>
</dbReference>
<evidence type="ECO:0000256" key="3">
    <source>
        <dbReference type="ARBA" id="ARBA00023004"/>
    </source>
</evidence>
<reference evidence="6 7" key="1">
    <citation type="submission" date="2015-07" db="EMBL/GenBank/DDBJ databases">
        <title>Genome analysis of myxobacterium Chondromyces crocatus Cm c5 reveals a high potential for natural compound synthesis and the genetic basis for the loss of fruiting body formation.</title>
        <authorList>
            <person name="Zaburannyi N."/>
            <person name="Bunk B."/>
            <person name="Maier J."/>
            <person name="Overmann J."/>
            <person name="Mueller R."/>
        </authorList>
    </citation>
    <scope>NUCLEOTIDE SEQUENCE [LARGE SCALE GENOMIC DNA]</scope>
    <source>
        <strain evidence="6 7">Cm c5</strain>
    </source>
</reference>
<evidence type="ECO:0000256" key="1">
    <source>
        <dbReference type="ARBA" id="ARBA00022723"/>
    </source>
</evidence>
<dbReference type="SUPFAM" id="SSF56300">
    <property type="entry name" value="Metallo-dependent phosphatases"/>
    <property type="match status" value="1"/>
</dbReference>
<dbReference type="Proteomes" id="UP000067626">
    <property type="component" value="Chromosome"/>
</dbReference>
<dbReference type="PATRIC" id="fig|52.7.peg.1020"/>
<dbReference type="GO" id="GO:0046872">
    <property type="term" value="F:metal ion binding"/>
    <property type="evidence" value="ECO:0007669"/>
    <property type="project" value="UniProtKB-KW"/>
</dbReference>
<proteinExistence type="inferred from homology"/>
<sequence length="281" mass="31453">MRTILHLSDLHFGRVDLALLEPLRAVAREVVPDLVVVSGDLTQRALSKEFVAARAFLQSLPSPQVVVPGNHDVPLYDLFSRFFRGLRRYRRYITDDLAPFWCDERVAVMGINTARSLTIKDGRVSREQIAAVKARMCGLSDDMIKILVTHHPFDLPEGSHHKKLVGRAHEAMAAFDDCKIDVILSGHLHAIHTGHSAERFDVDNHSALLVQAGTATSTRGRGERNSFNVLRIGHQRVEVERRVWHPASRAFAAASREVFERSARGWVRPPPSQAAWIADDG</sequence>
<dbReference type="CDD" id="cd07400">
    <property type="entry name" value="MPP_1"/>
    <property type="match status" value="1"/>
</dbReference>
<dbReference type="RefSeq" id="WP_050429283.1">
    <property type="nucleotide sequence ID" value="NZ_CP012159.1"/>
</dbReference>
<evidence type="ECO:0000259" key="5">
    <source>
        <dbReference type="Pfam" id="PF00149"/>
    </source>
</evidence>
<keyword evidence="2" id="KW-0378">Hydrolase</keyword>
<dbReference type="PANTHER" id="PTHR42988:SF2">
    <property type="entry name" value="CYCLIC NUCLEOTIDE PHOSPHODIESTERASE CBUA0032-RELATED"/>
    <property type="match status" value="1"/>
</dbReference>
<dbReference type="Gene3D" id="3.60.21.10">
    <property type="match status" value="1"/>
</dbReference>
<dbReference type="GO" id="GO:0016787">
    <property type="term" value="F:hydrolase activity"/>
    <property type="evidence" value="ECO:0007669"/>
    <property type="project" value="UniProtKB-KW"/>
</dbReference>
<organism evidence="6 7">
    <name type="scientific">Chondromyces crocatus</name>
    <dbReference type="NCBI Taxonomy" id="52"/>
    <lineage>
        <taxon>Bacteria</taxon>
        <taxon>Pseudomonadati</taxon>
        <taxon>Myxococcota</taxon>
        <taxon>Polyangia</taxon>
        <taxon>Polyangiales</taxon>
        <taxon>Polyangiaceae</taxon>
        <taxon>Chondromyces</taxon>
    </lineage>
</organism>
<dbReference type="STRING" id="52.CMC5_009510"/>
<gene>
    <name evidence="6" type="ORF">CMC5_009510</name>
</gene>
<dbReference type="Pfam" id="PF00149">
    <property type="entry name" value="Metallophos"/>
    <property type="match status" value="1"/>
</dbReference>
<name>A0A0K1E7J0_CHOCO</name>
<dbReference type="AlphaFoldDB" id="A0A0K1E7J0"/>
<evidence type="ECO:0000256" key="2">
    <source>
        <dbReference type="ARBA" id="ARBA00022801"/>
    </source>
</evidence>
<feature type="domain" description="Calcineurin-like phosphoesterase" evidence="5">
    <location>
        <begin position="3"/>
        <end position="189"/>
    </location>
</feature>
<evidence type="ECO:0000313" key="7">
    <source>
        <dbReference type="Proteomes" id="UP000067626"/>
    </source>
</evidence>
<protein>
    <submittedName>
        <fullName evidence="6">Metallophosphoesterase</fullName>
    </submittedName>
</protein>
<keyword evidence="7" id="KW-1185">Reference proteome</keyword>
<evidence type="ECO:0000256" key="4">
    <source>
        <dbReference type="ARBA" id="ARBA00025742"/>
    </source>
</evidence>
<comment type="similarity">
    <text evidence="4">Belongs to the cyclic nucleotide phosphodiesterase class-III family.</text>
</comment>
<dbReference type="InterPro" id="IPR050884">
    <property type="entry name" value="CNP_phosphodiesterase-III"/>
</dbReference>
<keyword evidence="3" id="KW-0408">Iron</keyword>
<evidence type="ECO:0000313" key="6">
    <source>
        <dbReference type="EMBL" id="AKT36830.1"/>
    </source>
</evidence>